<dbReference type="Gene3D" id="2.40.70.10">
    <property type="entry name" value="Acid Proteases"/>
    <property type="match status" value="1"/>
</dbReference>
<evidence type="ECO:0000259" key="3">
    <source>
        <dbReference type="Pfam" id="PF05618"/>
    </source>
</evidence>
<dbReference type="InterPro" id="IPR021109">
    <property type="entry name" value="Peptidase_aspartic_dom_sf"/>
</dbReference>
<dbReference type="EMBL" id="CP036263">
    <property type="protein sequence ID" value="QDS97235.1"/>
    <property type="molecule type" value="Genomic_DNA"/>
</dbReference>
<dbReference type="SUPFAM" id="SSF50630">
    <property type="entry name" value="Acid proteases"/>
    <property type="match status" value="1"/>
</dbReference>
<sequence precursor="true">MNTCYYDMPHLLRAALLSLLAIFALSAGSLRAEEGQPKARLSNSESKEAVSAAKAKSMAPPASAVSPGAERLKGTSEPTVKKRLENKPAPPQVSVPAEAKGSTEDRLAKRSQNKKPSPGSEKLLPSDSQSQGKLTIGAISQAQEQQSQLTFRARVDTGAKSCSIHAVKFVIKDPAEEMEDNIGKPIRVKIQNHRDESKWIDTKIGRLVRVKTSERAELRYAVPLLLVHGELEKEVSVTLNDRSHMVYPLLLGRNFLHGDFVVDVEIPQ</sequence>
<name>A0A517MQS7_9BACT</name>
<dbReference type="AlphaFoldDB" id="A0A517MQS7"/>
<accession>A0A517MQS7</accession>
<feature type="compositionally biased region" description="Low complexity" evidence="1">
    <location>
        <begin position="49"/>
        <end position="69"/>
    </location>
</feature>
<dbReference type="Proteomes" id="UP000319852">
    <property type="component" value="Chromosome"/>
</dbReference>
<evidence type="ECO:0000313" key="5">
    <source>
        <dbReference type="Proteomes" id="UP000319852"/>
    </source>
</evidence>
<feature type="chain" id="PRO_5021892771" description="Retropepsin-like aspartic endopeptidase domain-containing protein" evidence="2">
    <location>
        <begin position="33"/>
        <end position="268"/>
    </location>
</feature>
<dbReference type="Pfam" id="PF05618">
    <property type="entry name" value="Zn_protease"/>
    <property type="match status" value="1"/>
</dbReference>
<evidence type="ECO:0000256" key="2">
    <source>
        <dbReference type="SAM" id="SignalP"/>
    </source>
</evidence>
<gene>
    <name evidence="4" type="ORF">HG15A2_04960</name>
</gene>
<protein>
    <recommendedName>
        <fullName evidence="3">Retropepsin-like aspartic endopeptidase domain-containing protein</fullName>
    </recommendedName>
</protein>
<reference evidence="4 5" key="1">
    <citation type="submission" date="2019-02" db="EMBL/GenBank/DDBJ databases">
        <title>Deep-cultivation of Planctomycetes and their phenomic and genomic characterization uncovers novel biology.</title>
        <authorList>
            <person name="Wiegand S."/>
            <person name="Jogler M."/>
            <person name="Boedeker C."/>
            <person name="Pinto D."/>
            <person name="Vollmers J."/>
            <person name="Rivas-Marin E."/>
            <person name="Kohn T."/>
            <person name="Peeters S.H."/>
            <person name="Heuer A."/>
            <person name="Rast P."/>
            <person name="Oberbeckmann S."/>
            <person name="Bunk B."/>
            <person name="Jeske O."/>
            <person name="Meyerdierks A."/>
            <person name="Storesund J.E."/>
            <person name="Kallscheuer N."/>
            <person name="Luecker S."/>
            <person name="Lage O.M."/>
            <person name="Pohl T."/>
            <person name="Merkel B.J."/>
            <person name="Hornburger P."/>
            <person name="Mueller R.-W."/>
            <person name="Bruemmer F."/>
            <person name="Labrenz M."/>
            <person name="Spormann A.M."/>
            <person name="Op den Camp H."/>
            <person name="Overmann J."/>
            <person name="Amann R."/>
            <person name="Jetten M.S.M."/>
            <person name="Mascher T."/>
            <person name="Medema M.H."/>
            <person name="Devos D.P."/>
            <person name="Kaster A.-K."/>
            <person name="Ovreas L."/>
            <person name="Rohde M."/>
            <person name="Galperin M.Y."/>
            <person name="Jogler C."/>
        </authorList>
    </citation>
    <scope>NUCLEOTIDE SEQUENCE [LARGE SCALE GENOMIC DNA]</scope>
    <source>
        <strain evidence="4 5">HG15A2</strain>
    </source>
</reference>
<dbReference type="RefSeq" id="WP_145057447.1">
    <property type="nucleotide sequence ID" value="NZ_CP036263.1"/>
</dbReference>
<keyword evidence="5" id="KW-1185">Reference proteome</keyword>
<feature type="compositionally biased region" description="Basic and acidic residues" evidence="1">
    <location>
        <begin position="70"/>
        <end position="86"/>
    </location>
</feature>
<feature type="domain" description="Retropepsin-like aspartic endopeptidase" evidence="3">
    <location>
        <begin position="145"/>
        <end position="264"/>
    </location>
</feature>
<dbReference type="PANTHER" id="PTHR38037">
    <property type="entry name" value="ZN_PROTEASE DOMAIN-CONTAINING PROTEIN"/>
    <property type="match status" value="1"/>
</dbReference>
<organism evidence="4 5">
    <name type="scientific">Adhaeretor mobilis</name>
    <dbReference type="NCBI Taxonomy" id="1930276"/>
    <lineage>
        <taxon>Bacteria</taxon>
        <taxon>Pseudomonadati</taxon>
        <taxon>Planctomycetota</taxon>
        <taxon>Planctomycetia</taxon>
        <taxon>Pirellulales</taxon>
        <taxon>Lacipirellulaceae</taxon>
        <taxon>Adhaeretor</taxon>
    </lineage>
</organism>
<feature type="region of interest" description="Disordered" evidence="1">
    <location>
        <begin position="33"/>
        <end position="133"/>
    </location>
</feature>
<evidence type="ECO:0000256" key="1">
    <source>
        <dbReference type="SAM" id="MobiDB-lite"/>
    </source>
</evidence>
<proteinExistence type="predicted"/>
<feature type="signal peptide" evidence="2">
    <location>
        <begin position="1"/>
        <end position="32"/>
    </location>
</feature>
<dbReference type="KEGG" id="amob:HG15A2_04960"/>
<dbReference type="OrthoDB" id="9786585at2"/>
<keyword evidence="2" id="KW-0732">Signal</keyword>
<evidence type="ECO:0000313" key="4">
    <source>
        <dbReference type="EMBL" id="QDS97235.1"/>
    </source>
</evidence>
<dbReference type="PANTHER" id="PTHR38037:SF2">
    <property type="entry name" value="ATP-DEPENDENT ZINC PROTEASE DOMAIN-CONTAINING PROTEIN-RELATED"/>
    <property type="match status" value="1"/>
</dbReference>
<dbReference type="InterPro" id="IPR008503">
    <property type="entry name" value="Asp_endopeptidase"/>
</dbReference>